<dbReference type="Proteomes" id="UP001233264">
    <property type="component" value="Plasmid pSkuCCBAU71714a"/>
</dbReference>
<dbReference type="Gene3D" id="3.30.450.20">
    <property type="entry name" value="PAS domain"/>
    <property type="match status" value="1"/>
</dbReference>
<name>A0ABY8TFL0_9HYPH</name>
<protein>
    <submittedName>
        <fullName evidence="3">PAS domain-containing protein</fullName>
    </submittedName>
</protein>
<keyword evidence="1" id="KW-0175">Coiled coil</keyword>
<evidence type="ECO:0000256" key="1">
    <source>
        <dbReference type="SAM" id="Coils"/>
    </source>
</evidence>
<feature type="coiled-coil region" evidence="1">
    <location>
        <begin position="23"/>
        <end position="55"/>
    </location>
</feature>
<dbReference type="SUPFAM" id="SSF55785">
    <property type="entry name" value="PYP-like sensor domain (PAS domain)"/>
    <property type="match status" value="1"/>
</dbReference>
<dbReference type="EMBL" id="CP120366">
    <property type="protein sequence ID" value="WHS96582.1"/>
    <property type="molecule type" value="Genomic_DNA"/>
</dbReference>
<dbReference type="RefSeq" id="WP_234706440.1">
    <property type="nucleotide sequence ID" value="NZ_CP120366.1"/>
</dbReference>
<evidence type="ECO:0000313" key="4">
    <source>
        <dbReference type="Proteomes" id="UP001233264"/>
    </source>
</evidence>
<sequence>MDVITAPVFGASGKPIRMLAIWRDVTEARKARDEAEAARHEAERLAERLSAVLESTMDSVLVVDRSWRISYFNIKAMRLLQLDEHAIGLDLWKVFPADGNSVFAIEFRWAMADRSNVSFEEYLEPRGIWLEMHAAPTSEGMSLFFRDIT</sequence>
<evidence type="ECO:0000313" key="3">
    <source>
        <dbReference type="EMBL" id="WHS96582.1"/>
    </source>
</evidence>
<dbReference type="InterPro" id="IPR035965">
    <property type="entry name" value="PAS-like_dom_sf"/>
</dbReference>
<proteinExistence type="predicted"/>
<dbReference type="PROSITE" id="PS50113">
    <property type="entry name" value="PAC"/>
    <property type="match status" value="1"/>
</dbReference>
<organism evidence="3 4">
    <name type="scientific">Sinorhizobium kummerowiae</name>
    <dbReference type="NCBI Taxonomy" id="158892"/>
    <lineage>
        <taxon>Bacteria</taxon>
        <taxon>Pseudomonadati</taxon>
        <taxon>Pseudomonadota</taxon>
        <taxon>Alphaproteobacteria</taxon>
        <taxon>Hyphomicrobiales</taxon>
        <taxon>Rhizobiaceae</taxon>
        <taxon>Sinorhizobium/Ensifer group</taxon>
        <taxon>Sinorhizobium</taxon>
    </lineage>
</organism>
<dbReference type="CDD" id="cd00130">
    <property type="entry name" value="PAS"/>
    <property type="match status" value="1"/>
</dbReference>
<geneLocation type="plasmid" evidence="3 4">
    <name>pSkuCCBAU71714a</name>
</geneLocation>
<keyword evidence="4" id="KW-1185">Reference proteome</keyword>
<accession>A0ABY8TFL0</accession>
<dbReference type="SMART" id="SM00091">
    <property type="entry name" value="PAS"/>
    <property type="match status" value="1"/>
</dbReference>
<evidence type="ECO:0000259" key="2">
    <source>
        <dbReference type="PROSITE" id="PS50113"/>
    </source>
</evidence>
<dbReference type="InterPro" id="IPR000700">
    <property type="entry name" value="PAS-assoc_C"/>
</dbReference>
<dbReference type="InterPro" id="IPR000014">
    <property type="entry name" value="PAS"/>
</dbReference>
<feature type="domain" description="PAC" evidence="2">
    <location>
        <begin position="1"/>
        <end position="37"/>
    </location>
</feature>
<dbReference type="InterPro" id="IPR013767">
    <property type="entry name" value="PAS_fold"/>
</dbReference>
<dbReference type="Pfam" id="PF00989">
    <property type="entry name" value="PAS"/>
    <property type="match status" value="1"/>
</dbReference>
<reference evidence="3 4" key="1">
    <citation type="submission" date="2023-03" db="EMBL/GenBank/DDBJ databases">
        <authorList>
            <person name="Menendez E."/>
            <person name="Kaur S."/>
            <person name="Flores-Felix J.D."/>
            <person name="diCenzo G.C."/>
            <person name="Peix A."/>
            <person name="Velazquez E."/>
        </authorList>
    </citation>
    <scope>NUCLEOTIDE SEQUENCE [LARGE SCALE GENOMIC DNA]</scope>
    <source>
        <strain evidence="3 4">CCBAU 71714</strain>
        <plasmid evidence="3 4">pSkuCCBAU71714a</plasmid>
    </source>
</reference>
<keyword evidence="3" id="KW-0614">Plasmid</keyword>
<gene>
    <name evidence="3" type="ORF">PZL22_005502</name>
</gene>